<protein>
    <recommendedName>
        <fullName evidence="2">CAAX prenyl protease 2/Lysostaphin resistance protein A-like domain-containing protein</fullName>
    </recommendedName>
</protein>
<reference evidence="3 4" key="1">
    <citation type="submission" date="2018-01" db="EMBL/GenBank/DDBJ databases">
        <title>The whole genome sequencing and assembly of Halobacillus litoralis ERB031 strain.</title>
        <authorList>
            <person name="Lee S.-J."/>
            <person name="Park M.-K."/>
            <person name="Kim J.-Y."/>
            <person name="Lee Y.-J."/>
            <person name="Yi H."/>
            <person name="Bahn Y.-S."/>
            <person name="Kim J.F."/>
            <person name="Lee D.-W."/>
        </authorList>
    </citation>
    <scope>NUCLEOTIDE SEQUENCE [LARGE SCALE GENOMIC DNA]</scope>
    <source>
        <strain evidence="3 4">ERB 031</strain>
    </source>
</reference>
<feature type="domain" description="CAAX prenyl protease 2/Lysostaphin resistance protein A-like" evidence="2">
    <location>
        <begin position="111"/>
        <end position="205"/>
    </location>
</feature>
<evidence type="ECO:0000256" key="1">
    <source>
        <dbReference type="SAM" id="Phobius"/>
    </source>
</evidence>
<dbReference type="GO" id="GO:0080120">
    <property type="term" value="P:CAAX-box protein maturation"/>
    <property type="evidence" value="ECO:0007669"/>
    <property type="project" value="UniProtKB-ARBA"/>
</dbReference>
<dbReference type="Proteomes" id="UP000287756">
    <property type="component" value="Chromosome"/>
</dbReference>
<feature type="transmembrane region" description="Helical" evidence="1">
    <location>
        <begin position="192"/>
        <end position="212"/>
    </location>
</feature>
<dbReference type="GO" id="GO:0004175">
    <property type="term" value="F:endopeptidase activity"/>
    <property type="evidence" value="ECO:0007669"/>
    <property type="project" value="UniProtKB-ARBA"/>
</dbReference>
<proteinExistence type="predicted"/>
<organism evidence="3 4">
    <name type="scientific">Halobacillus litoralis</name>
    <dbReference type="NCBI Taxonomy" id="45668"/>
    <lineage>
        <taxon>Bacteria</taxon>
        <taxon>Bacillati</taxon>
        <taxon>Bacillota</taxon>
        <taxon>Bacilli</taxon>
        <taxon>Bacillales</taxon>
        <taxon>Bacillaceae</taxon>
        <taxon>Halobacillus</taxon>
    </lineage>
</organism>
<keyword evidence="1" id="KW-1133">Transmembrane helix</keyword>
<gene>
    <name evidence="3" type="ORF">HLI_12215</name>
</gene>
<keyword evidence="1" id="KW-0812">Transmembrane</keyword>
<keyword evidence="1" id="KW-0472">Membrane</keyword>
<evidence type="ECO:0000259" key="2">
    <source>
        <dbReference type="Pfam" id="PF02517"/>
    </source>
</evidence>
<feature type="transmembrane region" description="Helical" evidence="1">
    <location>
        <begin position="70"/>
        <end position="93"/>
    </location>
</feature>
<evidence type="ECO:0000313" key="4">
    <source>
        <dbReference type="Proteomes" id="UP000287756"/>
    </source>
</evidence>
<accession>A0A410ME13</accession>
<dbReference type="AlphaFoldDB" id="A0A410ME13"/>
<dbReference type="Pfam" id="PF02517">
    <property type="entry name" value="Rce1-like"/>
    <property type="match status" value="1"/>
</dbReference>
<dbReference type="RefSeq" id="WP_128525184.1">
    <property type="nucleotide sequence ID" value="NZ_CP026118.1"/>
</dbReference>
<dbReference type="KEGG" id="hli:HLI_12215"/>
<name>A0A410ME13_9BACI</name>
<feature type="transmembrane region" description="Helical" evidence="1">
    <location>
        <begin position="105"/>
        <end position="124"/>
    </location>
</feature>
<evidence type="ECO:0000313" key="3">
    <source>
        <dbReference type="EMBL" id="QAS52905.1"/>
    </source>
</evidence>
<dbReference type="OrthoDB" id="2679500at2"/>
<feature type="transmembrane region" description="Helical" evidence="1">
    <location>
        <begin position="167"/>
        <end position="186"/>
    </location>
</feature>
<sequence>MSRNKKICVIAMLAMGIFSLSSFIGLGIAGISVVVGIALFFINRVLEKNAASDNGLNIIAISKNLKDKSIWLWIVLPLIMNGISITLAAMFLPEFIERVYGRTEFTVSLGTLLLLTLQIAILALGEEIAWRGFFQKQLSKWLPITPTLILTSILFTLGHFTFGNILVVSYDGFFIFINSILYGIVFHKTNNAWISAISHFIANLFAIIFISFL</sequence>
<dbReference type="InterPro" id="IPR003675">
    <property type="entry name" value="Rce1/LyrA-like_dom"/>
</dbReference>
<feature type="transmembrane region" description="Helical" evidence="1">
    <location>
        <begin position="12"/>
        <end position="42"/>
    </location>
</feature>
<feature type="transmembrane region" description="Helical" evidence="1">
    <location>
        <begin position="144"/>
        <end position="162"/>
    </location>
</feature>
<dbReference type="EMBL" id="CP026118">
    <property type="protein sequence ID" value="QAS52905.1"/>
    <property type="molecule type" value="Genomic_DNA"/>
</dbReference>